<accession>I4B798</accession>
<dbReference type="HOGENOM" id="CLU_969090_0_0_12"/>
<keyword evidence="2" id="KW-1185">Reference proteome</keyword>
<sequence>MSEKRFDFQDLEEIDFADELQGATHFNDGKSRFLSTLTEAELWQALEKSQIIAEVKNRGYYPVKLEIEFLTERDHRFYLLYKNEKILHMRLRLSFFKLHRHPLMPATRLLFIDWMQSRHVLKPDAGARGLFPGQDVAGLGIFNRIDHFLRDLVVATHAYGGFNIPEYFHDALLFHRAFQFYDPAREAFFRALIRDLRPYGAREISRALSEGRVRNKKGEAMEWHGSEMLIFTHKPYAEAIFDERYHKDVERKMREFSFTLQRA</sequence>
<evidence type="ECO:0000313" key="1">
    <source>
        <dbReference type="EMBL" id="AFM13155.1"/>
    </source>
</evidence>
<dbReference type="RefSeq" id="WP_014803661.1">
    <property type="nucleotide sequence ID" value="NC_018020.1"/>
</dbReference>
<dbReference type="KEGG" id="tpx:Turpa_2515"/>
<reference evidence="1 2" key="1">
    <citation type="submission" date="2012-06" db="EMBL/GenBank/DDBJ databases">
        <title>The complete chromosome of genome of Turneriella parva DSM 21527.</title>
        <authorList>
            <consortium name="US DOE Joint Genome Institute (JGI-PGF)"/>
            <person name="Lucas S."/>
            <person name="Han J."/>
            <person name="Lapidus A."/>
            <person name="Bruce D."/>
            <person name="Goodwin L."/>
            <person name="Pitluck S."/>
            <person name="Peters L."/>
            <person name="Kyrpides N."/>
            <person name="Mavromatis K."/>
            <person name="Ivanova N."/>
            <person name="Mikhailova N."/>
            <person name="Chertkov O."/>
            <person name="Detter J.C."/>
            <person name="Tapia R."/>
            <person name="Han C."/>
            <person name="Land M."/>
            <person name="Hauser L."/>
            <person name="Markowitz V."/>
            <person name="Cheng J.-F."/>
            <person name="Hugenholtz P."/>
            <person name="Woyke T."/>
            <person name="Wu D."/>
            <person name="Gronow S."/>
            <person name="Wellnitz S."/>
            <person name="Brambilla E."/>
            <person name="Klenk H.-P."/>
            <person name="Eisen J.A."/>
        </authorList>
    </citation>
    <scope>NUCLEOTIDE SEQUENCE [LARGE SCALE GENOMIC DNA]</scope>
    <source>
        <strain evidence="2">ATCC BAA-1111 / DSM 21527 / NCTC 11395 / H</strain>
    </source>
</reference>
<dbReference type="STRING" id="869212.Turpa_2515"/>
<protein>
    <submittedName>
        <fullName evidence="1">Uncharacterized protein</fullName>
    </submittedName>
</protein>
<evidence type="ECO:0000313" key="2">
    <source>
        <dbReference type="Proteomes" id="UP000006048"/>
    </source>
</evidence>
<dbReference type="AlphaFoldDB" id="I4B798"/>
<proteinExistence type="predicted"/>
<dbReference type="EMBL" id="CP002959">
    <property type="protein sequence ID" value="AFM13155.1"/>
    <property type="molecule type" value="Genomic_DNA"/>
</dbReference>
<name>I4B798_TURPD</name>
<dbReference type="Proteomes" id="UP000006048">
    <property type="component" value="Chromosome"/>
</dbReference>
<gene>
    <name evidence="1" type="ordered locus">Turpa_2515</name>
</gene>
<dbReference type="OrthoDB" id="340674at2"/>
<organism evidence="1 2">
    <name type="scientific">Turneriella parva (strain ATCC BAA-1111 / DSM 21527 / NCTC 11395 / H)</name>
    <name type="common">Leptospira parva</name>
    <dbReference type="NCBI Taxonomy" id="869212"/>
    <lineage>
        <taxon>Bacteria</taxon>
        <taxon>Pseudomonadati</taxon>
        <taxon>Spirochaetota</taxon>
        <taxon>Spirochaetia</taxon>
        <taxon>Leptospirales</taxon>
        <taxon>Leptospiraceae</taxon>
        <taxon>Turneriella</taxon>
    </lineage>
</organism>